<feature type="compositionally biased region" description="Low complexity" evidence="2">
    <location>
        <begin position="162"/>
        <end position="181"/>
    </location>
</feature>
<gene>
    <name evidence="3" type="ORF">FOL47_006250</name>
</gene>
<reference evidence="3 4" key="1">
    <citation type="submission" date="2020-04" db="EMBL/GenBank/DDBJ databases">
        <title>Perkinsus chesapeaki whole genome sequence.</title>
        <authorList>
            <person name="Bogema D.R."/>
        </authorList>
    </citation>
    <scope>NUCLEOTIDE SEQUENCE [LARGE SCALE GENOMIC DNA]</scope>
    <source>
        <strain evidence="3">ATCC PRA-425</strain>
    </source>
</reference>
<evidence type="ECO:0000256" key="1">
    <source>
        <dbReference type="ARBA" id="ARBA00009656"/>
    </source>
</evidence>
<dbReference type="PANTHER" id="PTHR33403:SF31">
    <property type="entry name" value="PROTEIN SPIRAL1-LIKE 1"/>
    <property type="match status" value="1"/>
</dbReference>
<dbReference type="OrthoDB" id="408101at2759"/>
<evidence type="ECO:0000256" key="2">
    <source>
        <dbReference type="SAM" id="MobiDB-lite"/>
    </source>
</evidence>
<name>A0A7J6LTU8_PERCH</name>
<comment type="caution">
    <text evidence="3">The sequence shown here is derived from an EMBL/GenBank/DDBJ whole genome shotgun (WGS) entry which is preliminary data.</text>
</comment>
<keyword evidence="4" id="KW-1185">Reference proteome</keyword>
<dbReference type="EMBL" id="JAAPAO010000347">
    <property type="protein sequence ID" value="KAF4662400.1"/>
    <property type="molecule type" value="Genomic_DNA"/>
</dbReference>
<dbReference type="InterPro" id="IPR039613">
    <property type="entry name" value="SPR1/2/3/4/5"/>
</dbReference>
<evidence type="ECO:0000313" key="3">
    <source>
        <dbReference type="EMBL" id="KAF4662400.1"/>
    </source>
</evidence>
<sequence>MPTQSCPFAVEEAQPTAPAGHLLCQEGAAMSKRSSTRVHHAPGGASSLSLSHDETAKVDNSEKISSNCFASKSDPNGPNSITGRPMTKVHAPPGGKGSFSIMESAALGSMHCDDGEAGKKQSKKEFCIAPLNSQGVTAECSCSLPALEPVAGVPPGGHCTDQSSLSSNSYANNSNQNGGNLITNRRITKVQAPPGGRSNITLG</sequence>
<evidence type="ECO:0000313" key="4">
    <source>
        <dbReference type="Proteomes" id="UP000591131"/>
    </source>
</evidence>
<feature type="region of interest" description="Disordered" evidence="2">
    <location>
        <begin position="28"/>
        <end position="52"/>
    </location>
</feature>
<comment type="similarity">
    <text evidence="1">Belongs to the SPIRAL1 family.</text>
</comment>
<dbReference type="AlphaFoldDB" id="A0A7J6LTU8"/>
<protein>
    <submittedName>
        <fullName evidence="3">Uncharacterized protein</fullName>
    </submittedName>
</protein>
<proteinExistence type="inferred from homology"/>
<feature type="region of interest" description="Disordered" evidence="2">
    <location>
        <begin position="66"/>
        <end position="85"/>
    </location>
</feature>
<organism evidence="3 4">
    <name type="scientific">Perkinsus chesapeaki</name>
    <name type="common">Clam parasite</name>
    <name type="synonym">Perkinsus andrewsi</name>
    <dbReference type="NCBI Taxonomy" id="330153"/>
    <lineage>
        <taxon>Eukaryota</taxon>
        <taxon>Sar</taxon>
        <taxon>Alveolata</taxon>
        <taxon>Perkinsozoa</taxon>
        <taxon>Perkinsea</taxon>
        <taxon>Perkinsida</taxon>
        <taxon>Perkinsidae</taxon>
        <taxon>Perkinsus</taxon>
    </lineage>
</organism>
<dbReference type="PANTHER" id="PTHR33403">
    <property type="entry name" value="SPR1"/>
    <property type="match status" value="1"/>
</dbReference>
<dbReference type="Proteomes" id="UP000591131">
    <property type="component" value="Unassembled WGS sequence"/>
</dbReference>
<accession>A0A7J6LTU8</accession>
<feature type="compositionally biased region" description="Polar residues" evidence="2">
    <location>
        <begin position="66"/>
        <end position="82"/>
    </location>
</feature>
<dbReference type="GO" id="GO:0043622">
    <property type="term" value="P:cortical microtubule organization"/>
    <property type="evidence" value="ECO:0007669"/>
    <property type="project" value="InterPro"/>
</dbReference>
<feature type="region of interest" description="Disordered" evidence="2">
    <location>
        <begin position="155"/>
        <end position="203"/>
    </location>
</feature>